<keyword evidence="7" id="KW-0482">Metalloprotease</keyword>
<dbReference type="CDD" id="cd04275">
    <property type="entry name" value="ZnMc_pappalysin_like"/>
    <property type="match status" value="1"/>
</dbReference>
<dbReference type="GO" id="GO:0008237">
    <property type="term" value="F:metallopeptidase activity"/>
    <property type="evidence" value="ECO:0007669"/>
    <property type="project" value="UniProtKB-KW"/>
</dbReference>
<feature type="domain" description="Peptidase M43 pregnancy-associated plasma-A" evidence="9">
    <location>
        <begin position="150"/>
        <end position="302"/>
    </location>
</feature>
<dbReference type="EMBL" id="QMFY01000022">
    <property type="protein sequence ID" value="RAV98063.1"/>
    <property type="molecule type" value="Genomic_DNA"/>
</dbReference>
<proteinExistence type="inferred from homology"/>
<keyword evidence="4" id="KW-0732">Signal</keyword>
<evidence type="ECO:0000256" key="1">
    <source>
        <dbReference type="ARBA" id="ARBA00008721"/>
    </source>
</evidence>
<keyword evidence="8" id="KW-1015">Disulfide bond</keyword>
<dbReference type="Pfam" id="PF05572">
    <property type="entry name" value="Peptidase_M43"/>
    <property type="match status" value="1"/>
</dbReference>
<dbReference type="NCBIfam" id="TIGR04183">
    <property type="entry name" value="Por_Secre_tail"/>
    <property type="match status" value="1"/>
</dbReference>
<dbReference type="AlphaFoldDB" id="A0A364XV73"/>
<dbReference type="InterPro" id="IPR008754">
    <property type="entry name" value="Peptidase_M43"/>
</dbReference>
<evidence type="ECO:0000256" key="4">
    <source>
        <dbReference type="ARBA" id="ARBA00022729"/>
    </source>
</evidence>
<name>A0A364XV73_9BACT</name>
<keyword evidence="5" id="KW-0378">Hydrolase</keyword>
<evidence type="ECO:0000259" key="9">
    <source>
        <dbReference type="Pfam" id="PF05572"/>
    </source>
</evidence>
<dbReference type="Gene3D" id="3.40.390.10">
    <property type="entry name" value="Collagenase (Catalytic Domain)"/>
    <property type="match status" value="1"/>
</dbReference>
<accession>A0A364XV73</accession>
<gene>
    <name evidence="10" type="ORF">DQQ10_25350</name>
</gene>
<evidence type="ECO:0000256" key="3">
    <source>
        <dbReference type="ARBA" id="ARBA00022723"/>
    </source>
</evidence>
<organism evidence="10 11">
    <name type="scientific">Pseudochryseolinea flava</name>
    <dbReference type="NCBI Taxonomy" id="2059302"/>
    <lineage>
        <taxon>Bacteria</taxon>
        <taxon>Pseudomonadati</taxon>
        <taxon>Bacteroidota</taxon>
        <taxon>Cytophagia</taxon>
        <taxon>Cytophagales</taxon>
        <taxon>Fulvivirgaceae</taxon>
        <taxon>Pseudochryseolinea</taxon>
    </lineage>
</organism>
<dbReference type="NCBIfam" id="NF038128">
    <property type="entry name" value="choice_anch_J"/>
    <property type="match status" value="1"/>
</dbReference>
<comment type="caution">
    <text evidence="10">The sequence shown here is derived from an EMBL/GenBank/DDBJ whole genome shotgun (WGS) entry which is preliminary data.</text>
</comment>
<sequence>MIAQSRCGAVDYIQSKPSKQTQPEFEFWLGKKIKQRLHERSTTRGTEDTYRIPVVVHVIHFGEPLGTGANISDEQILSQIDVLNKDYARLNDDASNTPEMFLGVAGAMDIRFELARRTPDGLPTDGIVRINGGRESWSMNDDAEFKSLSYWNSENYLNIWVINLTGYLGYSQFPVSDLPGLEGSPDVAESDGVVISYEVFGSTDYGDFDLDDQYNKGRTTTHEVGHFFGLRHTWGDTNDCNDDNDFVADTPDQAGNTIGCPAGVRTACGVNTMYQNYLDYTDDECMNLFTIQQIERMSTVLENSPRRASLLVSDGLNDPDPVTTENLTLKSVDGKVVTCEAQSDLILKVRNSGVEVNSFSAVINGTTTVPFSDLNFMPGDEATFTLPANALNAGANIFTVQLTQPNGNADTYPADNVLTYTIHRNDETDFLPLKETFGGDYRDRWIATNPRQGMNWQDAGTNFANSVHFDGYSNQLLGDRAWLISPLLDLSGIMEASLSFDISYVYRIGKNDNLKVLASTNCGDSYDVVLYDVSGNTIPKVDNGNIKWVPVNEDDWRHVDLSLMGLVGFENVRIAFVFTNANGNNLYLDNIDFFDSETNTRADGNDYLQIFNDYSAGPSLRLNLPERDNVEIGVTNTSGKHLFSFPYTNGLNQTIPLPMLDASPGVYIVKVVTSKKSYTEKFVHIR</sequence>
<dbReference type="PANTHER" id="PTHR47466:SF1">
    <property type="entry name" value="METALLOPROTEASE MEP1 (AFU_ORTHOLOGUE AFUA_1G07730)-RELATED"/>
    <property type="match status" value="1"/>
</dbReference>
<evidence type="ECO:0000256" key="2">
    <source>
        <dbReference type="ARBA" id="ARBA00022670"/>
    </source>
</evidence>
<keyword evidence="3" id="KW-0479">Metal-binding</keyword>
<protein>
    <recommendedName>
        <fullName evidence="9">Peptidase M43 pregnancy-associated plasma-A domain-containing protein</fullName>
    </recommendedName>
</protein>
<dbReference type="GO" id="GO:0006508">
    <property type="term" value="P:proteolysis"/>
    <property type="evidence" value="ECO:0007669"/>
    <property type="project" value="UniProtKB-KW"/>
</dbReference>
<keyword evidence="11" id="KW-1185">Reference proteome</keyword>
<dbReference type="InterPro" id="IPR026444">
    <property type="entry name" value="Secre_tail"/>
</dbReference>
<evidence type="ECO:0000256" key="6">
    <source>
        <dbReference type="ARBA" id="ARBA00022833"/>
    </source>
</evidence>
<keyword evidence="2" id="KW-0645">Protease</keyword>
<dbReference type="GO" id="GO:0046872">
    <property type="term" value="F:metal ion binding"/>
    <property type="evidence" value="ECO:0007669"/>
    <property type="project" value="UniProtKB-KW"/>
</dbReference>
<evidence type="ECO:0000313" key="10">
    <source>
        <dbReference type="EMBL" id="RAV98063.1"/>
    </source>
</evidence>
<comment type="similarity">
    <text evidence="1">Belongs to the peptidase M43B family.</text>
</comment>
<dbReference type="InterPro" id="IPR024079">
    <property type="entry name" value="MetalloPept_cat_dom_sf"/>
</dbReference>
<evidence type="ECO:0000256" key="8">
    <source>
        <dbReference type="ARBA" id="ARBA00023157"/>
    </source>
</evidence>
<dbReference type="PANTHER" id="PTHR47466">
    <property type="match status" value="1"/>
</dbReference>
<reference evidence="10 11" key="1">
    <citation type="submission" date="2018-06" db="EMBL/GenBank/DDBJ databases">
        <title>Chryseolinea flavus sp. nov., a member of the phylum Bacteroidetes isolated from soil.</title>
        <authorList>
            <person name="Li Y."/>
            <person name="Wang J."/>
        </authorList>
    </citation>
    <scope>NUCLEOTIDE SEQUENCE [LARGE SCALE GENOMIC DNA]</scope>
    <source>
        <strain evidence="10 11">SDU1-6</strain>
    </source>
</reference>
<evidence type="ECO:0000313" key="11">
    <source>
        <dbReference type="Proteomes" id="UP000251889"/>
    </source>
</evidence>
<keyword evidence="6" id="KW-0862">Zinc</keyword>
<dbReference type="Gene3D" id="2.60.120.200">
    <property type="match status" value="1"/>
</dbReference>
<evidence type="ECO:0000256" key="7">
    <source>
        <dbReference type="ARBA" id="ARBA00023049"/>
    </source>
</evidence>
<evidence type="ECO:0000256" key="5">
    <source>
        <dbReference type="ARBA" id="ARBA00022801"/>
    </source>
</evidence>
<dbReference type="SUPFAM" id="SSF55486">
    <property type="entry name" value="Metalloproteases ('zincins'), catalytic domain"/>
    <property type="match status" value="1"/>
</dbReference>
<dbReference type="Proteomes" id="UP000251889">
    <property type="component" value="Unassembled WGS sequence"/>
</dbReference>